<sequence length="187" mass="20006">MGGQNSVPVINARIDAVLPHMWLELADSSTLREKLQKHATSVFPGGYSDRTQFVDSLRLLLSSNGQTPLGDKRFKLVWSRATKDAAVDDGTENAQMYVSVVASGPDGVLAAKVASERPGKDKVEAFKIFKMTVETKMHEMLDGIPNSGAAAASGSAHVVDAERNRSAASLASTVFPDEPPSYEEASK</sequence>
<dbReference type="EMBL" id="CP051139">
    <property type="protein sequence ID" value="QIW95479.1"/>
    <property type="molecule type" value="Genomic_DNA"/>
</dbReference>
<dbReference type="Proteomes" id="UP000503462">
    <property type="component" value="Chromosome 1"/>
</dbReference>
<evidence type="ECO:0000313" key="3">
    <source>
        <dbReference type="Proteomes" id="UP000503462"/>
    </source>
</evidence>
<keyword evidence="3" id="KW-1185">Reference proteome</keyword>
<organism evidence="2 3">
    <name type="scientific">Peltaster fructicola</name>
    <dbReference type="NCBI Taxonomy" id="286661"/>
    <lineage>
        <taxon>Eukaryota</taxon>
        <taxon>Fungi</taxon>
        <taxon>Dikarya</taxon>
        <taxon>Ascomycota</taxon>
        <taxon>Pezizomycotina</taxon>
        <taxon>Dothideomycetes</taxon>
        <taxon>Dothideomycetes incertae sedis</taxon>
        <taxon>Peltaster</taxon>
    </lineage>
</organism>
<protein>
    <submittedName>
        <fullName evidence="2">Uncharacterized protein</fullName>
    </submittedName>
</protein>
<accession>A0A6H0XLV1</accession>
<dbReference type="AlphaFoldDB" id="A0A6H0XLV1"/>
<gene>
    <name evidence="2" type="ORF">AMS68_000997</name>
</gene>
<evidence type="ECO:0000256" key="1">
    <source>
        <dbReference type="SAM" id="MobiDB-lite"/>
    </source>
</evidence>
<feature type="region of interest" description="Disordered" evidence="1">
    <location>
        <begin position="168"/>
        <end position="187"/>
    </location>
</feature>
<name>A0A6H0XLV1_9PEZI</name>
<reference evidence="2 3" key="1">
    <citation type="journal article" date="2016" name="Sci. Rep.">
        <title>Peltaster fructicola genome reveals evolution from an invasive phytopathogen to an ectophytic parasite.</title>
        <authorList>
            <person name="Xu C."/>
            <person name="Chen H."/>
            <person name="Gleason M.L."/>
            <person name="Xu J.R."/>
            <person name="Liu H."/>
            <person name="Zhang R."/>
            <person name="Sun G."/>
        </authorList>
    </citation>
    <scope>NUCLEOTIDE SEQUENCE [LARGE SCALE GENOMIC DNA]</scope>
    <source>
        <strain evidence="2 3">LNHT1506</strain>
    </source>
</reference>
<proteinExistence type="predicted"/>
<evidence type="ECO:0000313" key="2">
    <source>
        <dbReference type="EMBL" id="QIW95479.1"/>
    </source>
</evidence>